<gene>
    <name evidence="1" type="ORF">ABW01_13705</name>
</gene>
<name>A0A0J1HXK6_BACAN</name>
<accession>A0A0J1HXK6</accession>
<dbReference type="PATRIC" id="fig|1392.242.peg.5781"/>
<evidence type="ECO:0000313" key="1">
    <source>
        <dbReference type="EMBL" id="KLV18423.1"/>
    </source>
</evidence>
<protein>
    <recommendedName>
        <fullName evidence="3">MerR family transcriptional regulator</fullName>
    </recommendedName>
</protein>
<dbReference type="SUPFAM" id="SSF46955">
    <property type="entry name" value="Putative DNA-binding domain"/>
    <property type="match status" value="1"/>
</dbReference>
<dbReference type="Proteomes" id="UP000035904">
    <property type="component" value="Unassembled WGS sequence"/>
</dbReference>
<comment type="caution">
    <text evidence="1">The sequence shown here is derived from an EMBL/GenBank/DDBJ whole genome shotgun (WGS) entry which is preliminary data.</text>
</comment>
<dbReference type="RefSeq" id="WP_001995878.1">
    <property type="nucleotide sequence ID" value="NZ_LDPG01000007.1"/>
</dbReference>
<dbReference type="Gene3D" id="1.10.1660.10">
    <property type="match status" value="1"/>
</dbReference>
<proteinExistence type="predicted"/>
<sequence length="242" mass="28846">MTSSSGQADHKEYIQNDVWQINEFSKKVDVHFNTVDRWFVRLENEGLHYVNRVQPTNKKVYDKLDLEIALYIKEYRDQKWGIDAIFSTLPKEFNLRPFPEGEEFESQLPEDPTALMKEIEDNIKSDMKQKIESQVRVEVEEKLGLYVEQIKEMQEKLIQQLPAPADKEADRQNRFNETITMHRVRAELEKEAAVEWSKKADAEKTKRVGIFFKIENTEKRMDFISDYVNSKFEQRLKEKFDK</sequence>
<reference evidence="1 2" key="1">
    <citation type="submission" date="2015-05" db="EMBL/GenBank/DDBJ databases">
        <title>Whole genome sequence and identification of bacterial endophytes from Costus igneus.</title>
        <authorList>
            <person name="Lee Y.P."/>
            <person name="Gan H.M."/>
            <person name="Eng W."/>
            <person name="Wheatley M.S."/>
            <person name="Caraballo A."/>
            <person name="Polter S."/>
            <person name="Savka M.A."/>
            <person name="Hudson A.O."/>
        </authorList>
    </citation>
    <scope>NUCLEOTIDE SEQUENCE [LARGE SCALE GENOMIC DNA]</scope>
    <source>
        <strain evidence="1 2">RIT375</strain>
    </source>
</reference>
<organism evidence="1 2">
    <name type="scientific">Bacillus anthracis</name>
    <name type="common">anthrax bacterium</name>
    <dbReference type="NCBI Taxonomy" id="1392"/>
    <lineage>
        <taxon>Bacteria</taxon>
        <taxon>Bacillati</taxon>
        <taxon>Bacillota</taxon>
        <taxon>Bacilli</taxon>
        <taxon>Bacillales</taxon>
        <taxon>Bacillaceae</taxon>
        <taxon>Bacillus</taxon>
        <taxon>Bacillus cereus group</taxon>
    </lineage>
</organism>
<dbReference type="AlphaFoldDB" id="A0A0J1HXK6"/>
<dbReference type="EMBL" id="LDPG01000007">
    <property type="protein sequence ID" value="KLV18423.1"/>
    <property type="molecule type" value="Genomic_DNA"/>
</dbReference>
<evidence type="ECO:0008006" key="3">
    <source>
        <dbReference type="Google" id="ProtNLM"/>
    </source>
</evidence>
<dbReference type="InterPro" id="IPR009061">
    <property type="entry name" value="DNA-bd_dom_put_sf"/>
</dbReference>
<evidence type="ECO:0000313" key="2">
    <source>
        <dbReference type="Proteomes" id="UP000035904"/>
    </source>
</evidence>